<organism evidence="4 5">
    <name type="scientific">Delftia lacustris</name>
    <dbReference type="NCBI Taxonomy" id="558537"/>
    <lineage>
        <taxon>Bacteria</taxon>
        <taxon>Pseudomonadati</taxon>
        <taxon>Pseudomonadota</taxon>
        <taxon>Betaproteobacteria</taxon>
        <taxon>Burkholderiales</taxon>
        <taxon>Comamonadaceae</taxon>
        <taxon>Delftia</taxon>
    </lineage>
</organism>
<accession>A0A1H3M197</accession>
<evidence type="ECO:0000259" key="2">
    <source>
        <dbReference type="SMART" id="SM00867"/>
    </source>
</evidence>
<feature type="signal peptide" evidence="1">
    <location>
        <begin position="1"/>
        <end position="20"/>
    </location>
</feature>
<name>A0A1H3M197_9BURK</name>
<evidence type="ECO:0000313" key="6">
    <source>
        <dbReference type="Proteomes" id="UP000595064"/>
    </source>
</evidence>
<evidence type="ECO:0000313" key="4">
    <source>
        <dbReference type="EMBL" id="SDY70343.1"/>
    </source>
</evidence>
<dbReference type="EMBL" id="FNPE01000007">
    <property type="protein sequence ID" value="SDY70343.1"/>
    <property type="molecule type" value="Genomic_DNA"/>
</dbReference>
<evidence type="ECO:0000256" key="1">
    <source>
        <dbReference type="SAM" id="SignalP"/>
    </source>
</evidence>
<dbReference type="InterPro" id="IPR036761">
    <property type="entry name" value="TTHA0802/YceI-like_sf"/>
</dbReference>
<evidence type="ECO:0000313" key="5">
    <source>
        <dbReference type="Proteomes" id="UP000183417"/>
    </source>
</evidence>
<dbReference type="Proteomes" id="UP000183417">
    <property type="component" value="Unassembled WGS sequence"/>
</dbReference>
<keyword evidence="6" id="KW-1185">Reference proteome</keyword>
<dbReference type="GeneID" id="94694140"/>
<dbReference type="Gene3D" id="2.40.128.110">
    <property type="entry name" value="Lipid/polyisoprenoid-binding, YceI-like"/>
    <property type="match status" value="1"/>
</dbReference>
<dbReference type="PANTHER" id="PTHR34406">
    <property type="entry name" value="PROTEIN YCEI"/>
    <property type="match status" value="1"/>
</dbReference>
<dbReference type="Pfam" id="PF04264">
    <property type="entry name" value="YceI"/>
    <property type="match status" value="1"/>
</dbReference>
<dbReference type="SMART" id="SM00867">
    <property type="entry name" value="YceI"/>
    <property type="match status" value="1"/>
</dbReference>
<gene>
    <name evidence="3" type="ORF">I6G47_13075</name>
    <name evidence="4" type="ORF">SAMN05421547_10773</name>
</gene>
<reference evidence="4 5" key="1">
    <citation type="submission" date="2016-10" db="EMBL/GenBank/DDBJ databases">
        <authorList>
            <person name="de Groot N.N."/>
        </authorList>
    </citation>
    <scope>NUCLEOTIDE SEQUENCE [LARGE SCALE GENOMIC DNA]</scope>
    <source>
        <strain evidence="4 5">LMG 24775</strain>
    </source>
</reference>
<dbReference type="PANTHER" id="PTHR34406:SF2">
    <property type="entry name" value="PERIPLASMIC PROTEIN"/>
    <property type="match status" value="1"/>
</dbReference>
<feature type="domain" description="Lipid/polyisoprenoid-binding YceI-like" evidence="2">
    <location>
        <begin position="24"/>
        <end position="189"/>
    </location>
</feature>
<dbReference type="EMBL" id="CP065748">
    <property type="protein sequence ID" value="QPS83928.1"/>
    <property type="molecule type" value="Genomic_DNA"/>
</dbReference>
<dbReference type="Proteomes" id="UP000595064">
    <property type="component" value="Chromosome"/>
</dbReference>
<sequence>MRTSVFALAIAGLFATAAQAAPATYAIDPTHTFATFEIDHNGASTNRVRFDKKSGTVEFDRDAKAGKVEVVLEMDSLSSGTAAFDKHLKSADIFNVAKFPQAKFVSDKFVFDGDKLKEVTGQLTILDKTQPVTIKANKFTCYPNAMLQKRETCGGDFEAVIDRTAFGVNYGVDYGFPKQVRLVMSIEAVKQQ</sequence>
<reference evidence="3 6" key="2">
    <citation type="submission" date="2020-12" db="EMBL/GenBank/DDBJ databases">
        <title>FDA dAtabase for Regulatory Grade micrObial Sequences (FDA-ARGOS): Supporting development and validation of Infectious Disease Dx tests.</title>
        <authorList>
            <person name="Sproer C."/>
            <person name="Gronow S."/>
            <person name="Severitt S."/>
            <person name="Schroder I."/>
            <person name="Tallon L."/>
            <person name="Sadzewicz L."/>
            <person name="Zhao X."/>
            <person name="Boylan J."/>
            <person name="Ott S."/>
            <person name="Bowen H."/>
            <person name="Vavikolanu K."/>
            <person name="Mehta A."/>
            <person name="Aluvathingal J."/>
            <person name="Nadendla S."/>
            <person name="Lowell S."/>
            <person name="Myers T."/>
            <person name="Yan Y."/>
            <person name="Sichtig H."/>
        </authorList>
    </citation>
    <scope>NUCLEOTIDE SEQUENCE [LARGE SCALE GENOMIC DNA]</scope>
    <source>
        <strain evidence="3 6">FDAARGOS_890</strain>
    </source>
</reference>
<dbReference type="InterPro" id="IPR007372">
    <property type="entry name" value="Lipid/polyisoprenoid-bd_YceI"/>
</dbReference>
<proteinExistence type="predicted"/>
<keyword evidence="1" id="KW-0732">Signal</keyword>
<dbReference type="SUPFAM" id="SSF101874">
    <property type="entry name" value="YceI-like"/>
    <property type="match status" value="1"/>
</dbReference>
<protein>
    <submittedName>
        <fullName evidence="3 4">Polyisoprenoid-binding protein</fullName>
    </submittedName>
</protein>
<feature type="chain" id="PRO_5044558450" evidence="1">
    <location>
        <begin position="21"/>
        <end position="192"/>
    </location>
</feature>
<evidence type="ECO:0000313" key="3">
    <source>
        <dbReference type="EMBL" id="QPS83928.1"/>
    </source>
</evidence>
<dbReference type="AlphaFoldDB" id="A0A1H3M197"/>
<dbReference type="KEGG" id="dla:I6G47_13075"/>
<dbReference type="RefSeq" id="WP_016448945.1">
    <property type="nucleotide sequence ID" value="NZ_AP025556.1"/>
</dbReference>